<dbReference type="EMBL" id="JACHJY010000009">
    <property type="protein sequence ID" value="MBB4985001.1"/>
    <property type="molecule type" value="Genomic_DNA"/>
</dbReference>
<gene>
    <name evidence="2" type="ORF">GGE06_005951</name>
</gene>
<feature type="region of interest" description="Disordered" evidence="1">
    <location>
        <begin position="1"/>
        <end position="21"/>
    </location>
</feature>
<protein>
    <submittedName>
        <fullName evidence="2">Uncharacterized protein</fullName>
    </submittedName>
</protein>
<proteinExistence type="predicted"/>
<dbReference type="RefSeq" id="WP_184932228.1">
    <property type="nucleotide sequence ID" value="NZ_JACHJY010000009.1"/>
</dbReference>
<sequence length="58" mass="6599">MPKWAFRATSRSGQPVNPITKAPTDEITVHSEDDLNRRLAVAENDPRDLEVEIRRLAD</sequence>
<evidence type="ECO:0000313" key="3">
    <source>
        <dbReference type="Proteomes" id="UP000582643"/>
    </source>
</evidence>
<accession>A0A7W7U5F9</accession>
<comment type="caution">
    <text evidence="2">The sequence shown here is derived from an EMBL/GenBank/DDBJ whole genome shotgun (WGS) entry which is preliminary data.</text>
</comment>
<keyword evidence="3" id="KW-1185">Reference proteome</keyword>
<evidence type="ECO:0000313" key="2">
    <source>
        <dbReference type="EMBL" id="MBB4985001.1"/>
    </source>
</evidence>
<reference evidence="2 3" key="1">
    <citation type="submission" date="2020-08" db="EMBL/GenBank/DDBJ databases">
        <title>Genomic Encyclopedia of Type Strains, Phase III (KMG-III): the genomes of soil and plant-associated and newly described type strains.</title>
        <authorList>
            <person name="Whitman W."/>
        </authorList>
    </citation>
    <scope>NUCLEOTIDE SEQUENCE [LARGE SCALE GENOMIC DNA]</scope>
    <source>
        <strain evidence="2 3">SFB5A</strain>
    </source>
</reference>
<organism evidence="2 3">
    <name type="scientific">Streptomyces nymphaeiformis</name>
    <dbReference type="NCBI Taxonomy" id="2663842"/>
    <lineage>
        <taxon>Bacteria</taxon>
        <taxon>Bacillati</taxon>
        <taxon>Actinomycetota</taxon>
        <taxon>Actinomycetes</taxon>
        <taxon>Kitasatosporales</taxon>
        <taxon>Streptomycetaceae</taxon>
        <taxon>Streptomyces</taxon>
    </lineage>
</organism>
<name>A0A7W7U5F9_9ACTN</name>
<dbReference type="AlphaFoldDB" id="A0A7W7U5F9"/>
<dbReference type="Proteomes" id="UP000582643">
    <property type="component" value="Unassembled WGS sequence"/>
</dbReference>
<evidence type="ECO:0000256" key="1">
    <source>
        <dbReference type="SAM" id="MobiDB-lite"/>
    </source>
</evidence>